<dbReference type="EMBL" id="CAAALY010031933">
    <property type="protein sequence ID" value="VEL17283.1"/>
    <property type="molecule type" value="Genomic_DNA"/>
</dbReference>
<reference evidence="2" key="1">
    <citation type="submission" date="2018-11" db="EMBL/GenBank/DDBJ databases">
        <authorList>
            <consortium name="Pathogen Informatics"/>
        </authorList>
    </citation>
    <scope>NUCLEOTIDE SEQUENCE</scope>
</reference>
<keyword evidence="3" id="KW-1185">Reference proteome</keyword>
<name>A0A448WQ20_9PLAT</name>
<accession>A0A448WQ20</accession>
<evidence type="ECO:0000256" key="1">
    <source>
        <dbReference type="SAM" id="MobiDB-lite"/>
    </source>
</evidence>
<comment type="caution">
    <text evidence="2">The sequence shown here is derived from an EMBL/GenBank/DDBJ whole genome shotgun (WGS) entry which is preliminary data.</text>
</comment>
<organism evidence="2 3">
    <name type="scientific">Protopolystoma xenopodis</name>
    <dbReference type="NCBI Taxonomy" id="117903"/>
    <lineage>
        <taxon>Eukaryota</taxon>
        <taxon>Metazoa</taxon>
        <taxon>Spiralia</taxon>
        <taxon>Lophotrochozoa</taxon>
        <taxon>Platyhelminthes</taxon>
        <taxon>Monogenea</taxon>
        <taxon>Polyopisthocotylea</taxon>
        <taxon>Polystomatidea</taxon>
        <taxon>Polystomatidae</taxon>
        <taxon>Protopolystoma</taxon>
    </lineage>
</organism>
<evidence type="ECO:0000313" key="3">
    <source>
        <dbReference type="Proteomes" id="UP000784294"/>
    </source>
</evidence>
<sequence>MLMDTFFKSSSSSTSGIVVNDEAPLASSSSPLDATNSPSPQSSWTPVADRGGNSRTVSSGVEAGAIPSTSSGSISPTSFWPTLIRSLFLGVQSSSSTGGVVTQPSLLSIGQTPHGAYSMDSSANSSATSPSSILSSGTLRLPRQRPRTDWADLILMTAPGASSAVSSVYMGSVSPLASCSAYSRSLGNSKAMLFDHTPLPPNWGEKSLLCKNSR</sequence>
<evidence type="ECO:0000313" key="2">
    <source>
        <dbReference type="EMBL" id="VEL17283.1"/>
    </source>
</evidence>
<feature type="compositionally biased region" description="Low complexity" evidence="1">
    <location>
        <begin position="117"/>
        <end position="136"/>
    </location>
</feature>
<dbReference type="Proteomes" id="UP000784294">
    <property type="component" value="Unassembled WGS sequence"/>
</dbReference>
<feature type="compositionally biased region" description="Low complexity" evidence="1">
    <location>
        <begin position="23"/>
        <end position="32"/>
    </location>
</feature>
<feature type="region of interest" description="Disordered" evidence="1">
    <location>
        <begin position="22"/>
        <end position="75"/>
    </location>
</feature>
<proteinExistence type="predicted"/>
<feature type="compositionally biased region" description="Low complexity" evidence="1">
    <location>
        <begin position="63"/>
        <end position="75"/>
    </location>
</feature>
<dbReference type="AlphaFoldDB" id="A0A448WQ20"/>
<gene>
    <name evidence="2" type="ORF">PXEA_LOCUS10723</name>
</gene>
<protein>
    <submittedName>
        <fullName evidence="2">Uncharacterized protein</fullName>
    </submittedName>
</protein>
<feature type="compositionally biased region" description="Polar residues" evidence="1">
    <location>
        <begin position="33"/>
        <end position="45"/>
    </location>
</feature>
<feature type="region of interest" description="Disordered" evidence="1">
    <location>
        <begin position="117"/>
        <end position="141"/>
    </location>
</feature>